<reference evidence="9 10" key="1">
    <citation type="submission" date="2018-11" db="EMBL/GenBank/DDBJ databases">
        <title>Genome sequence of Saitozyma podzolica DSM 27192.</title>
        <authorList>
            <person name="Aliyu H."/>
            <person name="Gorte O."/>
            <person name="Ochsenreither K."/>
        </authorList>
    </citation>
    <scope>NUCLEOTIDE SEQUENCE [LARGE SCALE GENOMIC DNA]</scope>
    <source>
        <strain evidence="9 10">DSM 27192</strain>
    </source>
</reference>
<evidence type="ECO:0000256" key="2">
    <source>
        <dbReference type="ARBA" id="ARBA00022723"/>
    </source>
</evidence>
<keyword evidence="4" id="KW-0805">Transcription regulation</keyword>
<keyword evidence="5" id="KW-0238">DNA-binding</keyword>
<dbReference type="GO" id="GO:0000976">
    <property type="term" value="F:transcription cis-regulatory region binding"/>
    <property type="evidence" value="ECO:0007669"/>
    <property type="project" value="TreeGrafter"/>
</dbReference>
<dbReference type="PANTHER" id="PTHR31845:SF34">
    <property type="entry name" value="TRANSCRIPTIONAL ACTIVATOR OF PROTEASES PRTT"/>
    <property type="match status" value="1"/>
</dbReference>
<dbReference type="GO" id="GO:0046872">
    <property type="term" value="F:metal ion binding"/>
    <property type="evidence" value="ECO:0007669"/>
    <property type="project" value="UniProtKB-KW"/>
</dbReference>
<evidence type="ECO:0000256" key="7">
    <source>
        <dbReference type="ARBA" id="ARBA00023242"/>
    </source>
</evidence>
<feature type="region of interest" description="Disordered" evidence="8">
    <location>
        <begin position="1"/>
        <end position="21"/>
    </location>
</feature>
<feature type="region of interest" description="Disordered" evidence="8">
    <location>
        <begin position="70"/>
        <end position="107"/>
    </location>
</feature>
<dbReference type="GO" id="GO:0005634">
    <property type="term" value="C:nucleus"/>
    <property type="evidence" value="ECO:0007669"/>
    <property type="project" value="UniProtKB-SubCell"/>
</dbReference>
<proteinExistence type="predicted"/>
<evidence type="ECO:0000256" key="8">
    <source>
        <dbReference type="SAM" id="MobiDB-lite"/>
    </source>
</evidence>
<dbReference type="Proteomes" id="UP000279259">
    <property type="component" value="Unassembled WGS sequence"/>
</dbReference>
<evidence type="ECO:0000313" key="9">
    <source>
        <dbReference type="EMBL" id="RSH90477.1"/>
    </source>
</evidence>
<keyword evidence="3" id="KW-0862">Zinc</keyword>
<evidence type="ECO:0000256" key="3">
    <source>
        <dbReference type="ARBA" id="ARBA00022833"/>
    </source>
</evidence>
<comment type="subcellular location">
    <subcellularLocation>
        <location evidence="1">Nucleus</location>
    </subcellularLocation>
</comment>
<dbReference type="PANTHER" id="PTHR31845">
    <property type="entry name" value="FINGER DOMAIN PROTEIN, PUTATIVE-RELATED"/>
    <property type="match status" value="1"/>
</dbReference>
<keyword evidence="7" id="KW-0539">Nucleus</keyword>
<sequence length="626" mass="67653">MMPNNNLGISDDRSGFGSLHSFTPQTTSLSLISAPPPPMVGSAQFHPFSSVPVQPASAFRFSHSGPSPADSLGALSAASNNKPKDSPEGRLAVASQSGPGFTAPFQPLTYRPGLWENREASRATSPQPDYPSSRDESWNVFEARAGPKDDPITNGIVDEVMADTLFNLQEVQLRCPYLFTTILAIGARFYPKHCIKFPNPPLPIISSEAPAAIARLAYSHLAASLFRKQHQLGDVQATLLLAGWGLQSGGGGPDPWLVTGHCARLAHRLGLHRVIGTVPNASGAHESAATEKTWAQWRTWLAWYHLGFGRPQSSGLGNVDDAMLARLTEGNGSGCSPPVSDLYIASLVQLTKIVRDLIDWVQMLSDWHGEVLHGPLTRDGQDYSIIALLRELNKRLDDWTRTWTWNGSLMAIQLGAASRLSKLQSEHVRLCINSLALKPGVQEHATGEEIDLLQSSVRRAAEAAMNTVQMHSDAAKGDMSLSYSVDYLTIALGQAAVFLIRLQSNSTPVPVDNAVTLHYLRTAIELLEDTDLSETRNSTYVGKVCRDLCRVAGIAVAPRSGTVGSGAELPNTGLWDFDMLNGTNQDLEGFFEFDGAGLDLSFLFDFQNNGNGTMSSRPATALGEMP</sequence>
<keyword evidence="6" id="KW-0804">Transcription</keyword>
<evidence type="ECO:0008006" key="11">
    <source>
        <dbReference type="Google" id="ProtNLM"/>
    </source>
</evidence>
<keyword evidence="2" id="KW-0479">Metal-binding</keyword>
<comment type="caution">
    <text evidence="9">The sequence shown here is derived from an EMBL/GenBank/DDBJ whole genome shotgun (WGS) entry which is preliminary data.</text>
</comment>
<protein>
    <recommendedName>
        <fullName evidence="11">Transcription factor domain-containing protein</fullName>
    </recommendedName>
</protein>
<evidence type="ECO:0000313" key="10">
    <source>
        <dbReference type="Proteomes" id="UP000279259"/>
    </source>
</evidence>
<dbReference type="EMBL" id="RSCD01000010">
    <property type="protein sequence ID" value="RSH90477.1"/>
    <property type="molecule type" value="Genomic_DNA"/>
</dbReference>
<dbReference type="AlphaFoldDB" id="A0A427YHG3"/>
<evidence type="ECO:0000256" key="6">
    <source>
        <dbReference type="ARBA" id="ARBA00023163"/>
    </source>
</evidence>
<dbReference type="STRING" id="1890683.A0A427YHG3"/>
<dbReference type="OrthoDB" id="3163292at2759"/>
<keyword evidence="10" id="KW-1185">Reference proteome</keyword>
<name>A0A427YHG3_9TREE</name>
<evidence type="ECO:0000256" key="5">
    <source>
        <dbReference type="ARBA" id="ARBA00023125"/>
    </source>
</evidence>
<dbReference type="InterPro" id="IPR051089">
    <property type="entry name" value="prtT"/>
</dbReference>
<dbReference type="CDD" id="cd12148">
    <property type="entry name" value="fungal_TF_MHR"/>
    <property type="match status" value="1"/>
</dbReference>
<evidence type="ECO:0000256" key="1">
    <source>
        <dbReference type="ARBA" id="ARBA00004123"/>
    </source>
</evidence>
<dbReference type="GO" id="GO:0000981">
    <property type="term" value="F:DNA-binding transcription factor activity, RNA polymerase II-specific"/>
    <property type="evidence" value="ECO:0007669"/>
    <property type="project" value="TreeGrafter"/>
</dbReference>
<organism evidence="9 10">
    <name type="scientific">Saitozyma podzolica</name>
    <dbReference type="NCBI Taxonomy" id="1890683"/>
    <lineage>
        <taxon>Eukaryota</taxon>
        <taxon>Fungi</taxon>
        <taxon>Dikarya</taxon>
        <taxon>Basidiomycota</taxon>
        <taxon>Agaricomycotina</taxon>
        <taxon>Tremellomycetes</taxon>
        <taxon>Tremellales</taxon>
        <taxon>Trimorphomycetaceae</taxon>
        <taxon>Saitozyma</taxon>
    </lineage>
</organism>
<evidence type="ECO:0000256" key="4">
    <source>
        <dbReference type="ARBA" id="ARBA00023015"/>
    </source>
</evidence>
<gene>
    <name evidence="9" type="ORF">EHS25_001082</name>
</gene>
<accession>A0A427YHG3</accession>